<evidence type="ECO:0000313" key="2">
    <source>
        <dbReference type="Proteomes" id="UP001378592"/>
    </source>
</evidence>
<name>A0AAN9VFZ0_9ORTH</name>
<comment type="caution">
    <text evidence="1">The sequence shown here is derived from an EMBL/GenBank/DDBJ whole genome shotgun (WGS) entry which is preliminary data.</text>
</comment>
<protein>
    <submittedName>
        <fullName evidence="1">Uncharacterized protein</fullName>
    </submittedName>
</protein>
<dbReference type="Proteomes" id="UP001378592">
    <property type="component" value="Unassembled WGS sequence"/>
</dbReference>
<dbReference type="AlphaFoldDB" id="A0AAN9VFZ0"/>
<evidence type="ECO:0000313" key="1">
    <source>
        <dbReference type="EMBL" id="KAK7790698.1"/>
    </source>
</evidence>
<organism evidence="1 2">
    <name type="scientific">Gryllus longicercus</name>
    <dbReference type="NCBI Taxonomy" id="2509291"/>
    <lineage>
        <taxon>Eukaryota</taxon>
        <taxon>Metazoa</taxon>
        <taxon>Ecdysozoa</taxon>
        <taxon>Arthropoda</taxon>
        <taxon>Hexapoda</taxon>
        <taxon>Insecta</taxon>
        <taxon>Pterygota</taxon>
        <taxon>Neoptera</taxon>
        <taxon>Polyneoptera</taxon>
        <taxon>Orthoptera</taxon>
        <taxon>Ensifera</taxon>
        <taxon>Gryllidea</taxon>
        <taxon>Grylloidea</taxon>
        <taxon>Gryllidae</taxon>
        <taxon>Gryllinae</taxon>
        <taxon>Gryllus</taxon>
    </lineage>
</organism>
<sequence>MHRRPRQPSLSAPSTNGVASDPAALRALLARSLAPGVCRELPPRTVSRLSPLGTVCLLTRAVLSAHCRAVSTLLSILTLFSLQAQPLVLPFYVASTLRFSPFCPLAGFSC</sequence>
<reference evidence="1 2" key="1">
    <citation type="submission" date="2024-03" db="EMBL/GenBank/DDBJ databases">
        <title>The genome assembly and annotation of the cricket Gryllus longicercus Weissman &amp; Gray.</title>
        <authorList>
            <person name="Szrajer S."/>
            <person name="Gray D."/>
            <person name="Ylla G."/>
        </authorList>
    </citation>
    <scope>NUCLEOTIDE SEQUENCE [LARGE SCALE GENOMIC DNA]</scope>
    <source>
        <strain evidence="1">DAG 2021-001</strain>
        <tissue evidence="1">Whole body minus gut</tissue>
    </source>
</reference>
<gene>
    <name evidence="1" type="ORF">R5R35_009602</name>
</gene>
<accession>A0AAN9VFZ0</accession>
<dbReference type="EMBL" id="JAZDUA010000598">
    <property type="protein sequence ID" value="KAK7790698.1"/>
    <property type="molecule type" value="Genomic_DNA"/>
</dbReference>
<keyword evidence="2" id="KW-1185">Reference proteome</keyword>
<proteinExistence type="predicted"/>